<dbReference type="SUPFAM" id="SSF49899">
    <property type="entry name" value="Concanavalin A-like lectins/glucanases"/>
    <property type="match status" value="2"/>
</dbReference>
<feature type="signal peptide" evidence="3">
    <location>
        <begin position="1"/>
        <end position="32"/>
    </location>
</feature>
<evidence type="ECO:0000256" key="2">
    <source>
        <dbReference type="ARBA" id="ARBA00023157"/>
    </source>
</evidence>
<name>A0A4S8PKX1_9ACTN</name>
<dbReference type="Proteomes" id="UP000305792">
    <property type="component" value="Unassembled WGS sequence"/>
</dbReference>
<organism evidence="5 6">
    <name type="scientific">Glycomyces paridis</name>
    <dbReference type="NCBI Taxonomy" id="2126555"/>
    <lineage>
        <taxon>Bacteria</taxon>
        <taxon>Bacillati</taxon>
        <taxon>Actinomycetota</taxon>
        <taxon>Actinomycetes</taxon>
        <taxon>Glycomycetales</taxon>
        <taxon>Glycomycetaceae</taxon>
        <taxon>Glycomyces</taxon>
    </lineage>
</organism>
<feature type="domain" description="LamG-like jellyroll fold" evidence="4">
    <location>
        <begin position="200"/>
        <end position="344"/>
    </location>
</feature>
<dbReference type="InterPro" id="IPR013320">
    <property type="entry name" value="ConA-like_dom_sf"/>
</dbReference>
<dbReference type="Pfam" id="PF13385">
    <property type="entry name" value="Laminin_G_3"/>
    <property type="match status" value="2"/>
</dbReference>
<dbReference type="SMART" id="SM00560">
    <property type="entry name" value="LamGL"/>
    <property type="match status" value="1"/>
</dbReference>
<feature type="chain" id="PRO_5020989070" evidence="3">
    <location>
        <begin position="33"/>
        <end position="584"/>
    </location>
</feature>
<keyword evidence="1 3" id="KW-0732">Signal</keyword>
<keyword evidence="2" id="KW-1015">Disulfide bond</keyword>
<sequence>MSIIPKRALRGLLLAALAGVVAAAGLATPAAAAPSAPVITSDDFPSDDFITSPMVGEIGTITITAADPDIAYYIVDFSRDDKGPEKIVLDPPSEPVELAYMPTISGRQVLNVRAVSTTGGAVDTYYTFLVSAKAPVGAWALAEPTGSAQVLDANGLNPGKVGNGVQLGAEGPGDATAASFDGTSRAFVNTADKDLLRTDEGFAVSAWVRVDDLARDQAAVSLKSAEESGFVLGYHSLSATSGEWTFATPDAKRDPTGSWQVSGGSVWPGTADEWVQLTGVYNQVDQSIALYVNGVAVDTAVRETTWNASGDVQIGRALADDEWGLNWSGDLAEIQVFDRFVATGEVEDLVTHPLFTREGYWQFNTAPDGLSPEYLGGESAVLHGDASILVEGDPFFDPFPIAGTGNLLLDGDGDYATLDAPLVDTSGSFSVTAVVQLEGDHLDEDMTVFSIPGEHRPLAEVRYDATDYAWKLVLATADDPEAATVELTSRVTPVTFQPQGIAVVFDGSLGQWNLYVGGNASAGAVSEGIEPWTAAGGLEIGRSRTGGGSSYFAGGIDELRVYTGAISDYVVVAAAMAYAEDPGI</sequence>
<reference evidence="5 6" key="1">
    <citation type="journal article" date="2018" name="Int. J. Syst. Evol. Microbiol.">
        <title>Glycomyces paridis sp. nov., isolated from the medicinal plant Paris polyphylla.</title>
        <authorList>
            <person name="Fang X.M."/>
            <person name="Bai J.L."/>
            <person name="Su J."/>
            <person name="Zhao L.L."/>
            <person name="Liu H.Y."/>
            <person name="Ma B.P."/>
            <person name="Zhang Y.Q."/>
            <person name="Yu L.Y."/>
        </authorList>
    </citation>
    <scope>NUCLEOTIDE SEQUENCE [LARGE SCALE GENOMIC DNA]</scope>
    <source>
        <strain evidence="5 6">CPCC 204357</strain>
    </source>
</reference>
<evidence type="ECO:0000256" key="1">
    <source>
        <dbReference type="ARBA" id="ARBA00022729"/>
    </source>
</evidence>
<protein>
    <submittedName>
        <fullName evidence="5">LamG domain-containing protein</fullName>
    </submittedName>
</protein>
<dbReference type="Gene3D" id="2.60.120.200">
    <property type="match status" value="2"/>
</dbReference>
<dbReference type="EMBL" id="STGX01000002">
    <property type="protein sequence ID" value="THV31398.1"/>
    <property type="molecule type" value="Genomic_DNA"/>
</dbReference>
<accession>A0A4S8PKX1</accession>
<dbReference type="OrthoDB" id="176279at2"/>
<proteinExistence type="predicted"/>
<evidence type="ECO:0000313" key="6">
    <source>
        <dbReference type="Proteomes" id="UP000305792"/>
    </source>
</evidence>
<dbReference type="InterPro" id="IPR006558">
    <property type="entry name" value="LamG-like"/>
</dbReference>
<evidence type="ECO:0000259" key="4">
    <source>
        <dbReference type="SMART" id="SM00560"/>
    </source>
</evidence>
<dbReference type="RefSeq" id="WP_136528271.1">
    <property type="nucleotide sequence ID" value="NZ_STGX01000002.1"/>
</dbReference>
<comment type="caution">
    <text evidence="5">The sequence shown here is derived from an EMBL/GenBank/DDBJ whole genome shotgun (WGS) entry which is preliminary data.</text>
</comment>
<gene>
    <name evidence="5" type="ORF">E9998_03260</name>
</gene>
<evidence type="ECO:0000313" key="5">
    <source>
        <dbReference type="EMBL" id="THV31398.1"/>
    </source>
</evidence>
<evidence type="ECO:0000256" key="3">
    <source>
        <dbReference type="SAM" id="SignalP"/>
    </source>
</evidence>
<dbReference type="AlphaFoldDB" id="A0A4S8PKX1"/>
<keyword evidence="6" id="KW-1185">Reference proteome</keyword>